<evidence type="ECO:0000256" key="2">
    <source>
        <dbReference type="SAM" id="Phobius"/>
    </source>
</evidence>
<feature type="region of interest" description="Disordered" evidence="1">
    <location>
        <begin position="64"/>
        <end position="112"/>
    </location>
</feature>
<feature type="compositionally biased region" description="Basic and acidic residues" evidence="1">
    <location>
        <begin position="83"/>
        <end position="112"/>
    </location>
</feature>
<keyword evidence="2" id="KW-1133">Transmembrane helix</keyword>
<reference evidence="3" key="2">
    <citation type="journal article" date="2021" name="Sci. Rep.">
        <title>The distribution of antibiotic resistance genes in chicken gut microbiota commensals.</title>
        <authorList>
            <person name="Juricova H."/>
            <person name="Matiasovicova J."/>
            <person name="Kubasova T."/>
            <person name="Cejkova D."/>
            <person name="Rychlik I."/>
        </authorList>
    </citation>
    <scope>NUCLEOTIDE SEQUENCE</scope>
    <source>
        <strain evidence="3">An582</strain>
    </source>
</reference>
<feature type="transmembrane region" description="Helical" evidence="2">
    <location>
        <begin position="35"/>
        <end position="58"/>
    </location>
</feature>
<feature type="compositionally biased region" description="Acidic residues" evidence="1">
    <location>
        <begin position="67"/>
        <end position="82"/>
    </location>
</feature>
<keyword evidence="2" id="KW-0472">Membrane</keyword>
<dbReference type="AlphaFoldDB" id="A0A938X9X4"/>
<reference evidence="3" key="1">
    <citation type="submission" date="2020-08" db="EMBL/GenBank/DDBJ databases">
        <authorList>
            <person name="Cejkova D."/>
            <person name="Kubasova T."/>
            <person name="Jahodarova E."/>
            <person name="Rychlik I."/>
        </authorList>
    </citation>
    <scope>NUCLEOTIDE SEQUENCE</scope>
    <source>
        <strain evidence="3">An582</strain>
    </source>
</reference>
<sequence length="112" mass="12252">MNGKTRDGLWIVVGAYLAYTGGQLIMDVLREKPEGYIGFVVAGVLFVAFGIGLVIYAIRDLTKPVEETEADQEEDEEEADAEEGAKEQDSPAAEDREGQEEKGEGDADRDRV</sequence>
<dbReference type="EMBL" id="JACJKS010000003">
    <property type="protein sequence ID" value="MBM6947551.1"/>
    <property type="molecule type" value="Genomic_DNA"/>
</dbReference>
<evidence type="ECO:0000313" key="3">
    <source>
        <dbReference type="EMBL" id="MBM6947551.1"/>
    </source>
</evidence>
<dbReference type="Proteomes" id="UP000705508">
    <property type="component" value="Unassembled WGS sequence"/>
</dbReference>
<feature type="transmembrane region" description="Helical" evidence="2">
    <location>
        <begin position="9"/>
        <end position="29"/>
    </location>
</feature>
<organism evidence="3 4">
    <name type="scientific">Mordavella massiliensis</name>
    <dbReference type="NCBI Taxonomy" id="1871024"/>
    <lineage>
        <taxon>Bacteria</taxon>
        <taxon>Bacillati</taxon>
        <taxon>Bacillota</taxon>
        <taxon>Clostridia</taxon>
        <taxon>Eubacteriales</taxon>
        <taxon>Clostridiaceae</taxon>
        <taxon>Mordavella</taxon>
    </lineage>
</organism>
<keyword evidence="2" id="KW-0812">Transmembrane</keyword>
<comment type="caution">
    <text evidence="3">The sequence shown here is derived from an EMBL/GenBank/DDBJ whole genome shotgun (WGS) entry which is preliminary data.</text>
</comment>
<name>A0A938X9X4_9CLOT</name>
<protein>
    <submittedName>
        <fullName evidence="3">Uncharacterized protein</fullName>
    </submittedName>
</protein>
<accession>A0A938X9X4</accession>
<proteinExistence type="predicted"/>
<gene>
    <name evidence="3" type="ORF">H6A20_02585</name>
</gene>
<evidence type="ECO:0000313" key="4">
    <source>
        <dbReference type="Proteomes" id="UP000705508"/>
    </source>
</evidence>
<evidence type="ECO:0000256" key="1">
    <source>
        <dbReference type="SAM" id="MobiDB-lite"/>
    </source>
</evidence>
<dbReference type="RefSeq" id="WP_204905606.1">
    <property type="nucleotide sequence ID" value="NZ_JACJKS010000003.1"/>
</dbReference>